<gene>
    <name evidence="10" type="ORF">BVC80_9063g37</name>
</gene>
<comment type="similarity">
    <text evidence="2 8">Belongs to the Aux/IAA family.</text>
</comment>
<dbReference type="EMBL" id="MVGT01004391">
    <property type="protein sequence ID" value="OUZ99674.1"/>
    <property type="molecule type" value="Genomic_DNA"/>
</dbReference>
<dbReference type="GO" id="GO:0006355">
    <property type="term" value="P:regulation of DNA-templated transcription"/>
    <property type="evidence" value="ECO:0007669"/>
    <property type="project" value="InterPro"/>
</dbReference>
<accession>A0A200PN86</accession>
<dbReference type="OMA" id="GDECEYI"/>
<evidence type="ECO:0000256" key="4">
    <source>
        <dbReference type="ARBA" id="ARBA00023015"/>
    </source>
</evidence>
<dbReference type="InterPro" id="IPR003311">
    <property type="entry name" value="AUX_IAA"/>
</dbReference>
<evidence type="ECO:0000256" key="6">
    <source>
        <dbReference type="ARBA" id="ARBA00023242"/>
    </source>
</evidence>
<dbReference type="GO" id="GO:0009734">
    <property type="term" value="P:auxin-activated signaling pathway"/>
    <property type="evidence" value="ECO:0007669"/>
    <property type="project" value="UniProtKB-UniRule"/>
</dbReference>
<reference evidence="10 11" key="1">
    <citation type="journal article" date="2017" name="Mol. Plant">
        <title>The Genome of Medicinal Plant Macleaya cordata Provides New Insights into Benzylisoquinoline Alkaloids Metabolism.</title>
        <authorList>
            <person name="Liu X."/>
            <person name="Liu Y."/>
            <person name="Huang P."/>
            <person name="Ma Y."/>
            <person name="Qing Z."/>
            <person name="Tang Q."/>
            <person name="Cao H."/>
            <person name="Cheng P."/>
            <person name="Zheng Y."/>
            <person name="Yuan Z."/>
            <person name="Zhou Y."/>
            <person name="Liu J."/>
            <person name="Tang Z."/>
            <person name="Zhuo Y."/>
            <person name="Zhang Y."/>
            <person name="Yu L."/>
            <person name="Huang J."/>
            <person name="Yang P."/>
            <person name="Peng Q."/>
            <person name="Zhang J."/>
            <person name="Jiang W."/>
            <person name="Zhang Z."/>
            <person name="Lin K."/>
            <person name="Ro D.K."/>
            <person name="Chen X."/>
            <person name="Xiong X."/>
            <person name="Shang Y."/>
            <person name="Huang S."/>
            <person name="Zeng J."/>
        </authorList>
    </citation>
    <scope>NUCLEOTIDE SEQUENCE [LARGE SCALE GENOMIC DNA]</scope>
    <source>
        <strain evidence="11">cv. BLH2017</strain>
        <tissue evidence="10">Root</tissue>
    </source>
</reference>
<keyword evidence="3 8" id="KW-0678">Repressor</keyword>
<evidence type="ECO:0000256" key="1">
    <source>
        <dbReference type="ARBA" id="ARBA00004123"/>
    </source>
</evidence>
<evidence type="ECO:0000256" key="8">
    <source>
        <dbReference type="RuleBase" id="RU004549"/>
    </source>
</evidence>
<dbReference type="AlphaFoldDB" id="A0A200PN86"/>
<evidence type="ECO:0000256" key="2">
    <source>
        <dbReference type="ARBA" id="ARBA00006728"/>
    </source>
</evidence>
<keyword evidence="7 8" id="KW-0927">Auxin signaling pathway</keyword>
<comment type="function">
    <text evidence="8">Aux/IAA proteins are short-lived transcriptional factors that function as repressors of early auxin response genes at low auxin concentrations.</text>
</comment>
<dbReference type="GO" id="GO:0005634">
    <property type="term" value="C:nucleus"/>
    <property type="evidence" value="ECO:0007669"/>
    <property type="project" value="UniProtKB-SubCell"/>
</dbReference>
<dbReference type="OrthoDB" id="1926344at2759"/>
<dbReference type="Proteomes" id="UP000195402">
    <property type="component" value="Unassembled WGS sequence"/>
</dbReference>
<evidence type="ECO:0000256" key="3">
    <source>
        <dbReference type="ARBA" id="ARBA00022491"/>
    </source>
</evidence>
<evidence type="ECO:0000256" key="5">
    <source>
        <dbReference type="ARBA" id="ARBA00023163"/>
    </source>
</evidence>
<protein>
    <recommendedName>
        <fullName evidence="8">Auxin-responsive protein</fullName>
    </recommendedName>
</protein>
<dbReference type="PANTHER" id="PTHR31734:SF87">
    <property type="entry name" value="AUXIN-RESPONSIVE PROTEIN IAA5"/>
    <property type="match status" value="1"/>
</dbReference>
<evidence type="ECO:0000313" key="11">
    <source>
        <dbReference type="Proteomes" id="UP000195402"/>
    </source>
</evidence>
<dbReference type="InParanoid" id="A0A200PN86"/>
<keyword evidence="5 8" id="KW-0804">Transcription</keyword>
<name>A0A200PN86_MACCD</name>
<evidence type="ECO:0000313" key="10">
    <source>
        <dbReference type="EMBL" id="OUZ99674.1"/>
    </source>
</evidence>
<dbReference type="InterPro" id="IPR053793">
    <property type="entry name" value="PB1-like"/>
</dbReference>
<evidence type="ECO:0000256" key="7">
    <source>
        <dbReference type="ARBA" id="ARBA00023294"/>
    </source>
</evidence>
<evidence type="ECO:0000259" key="9">
    <source>
        <dbReference type="PROSITE" id="PS51745"/>
    </source>
</evidence>
<feature type="domain" description="PB1" evidence="9">
    <location>
        <begin position="90"/>
        <end position="132"/>
    </location>
</feature>
<keyword evidence="6 8" id="KW-0539">Nucleus</keyword>
<keyword evidence="4 8" id="KW-0805">Transcription regulation</keyword>
<organism evidence="10 11">
    <name type="scientific">Macleaya cordata</name>
    <name type="common">Five-seeded plume-poppy</name>
    <name type="synonym">Bocconia cordata</name>
    <dbReference type="NCBI Taxonomy" id="56857"/>
    <lineage>
        <taxon>Eukaryota</taxon>
        <taxon>Viridiplantae</taxon>
        <taxon>Streptophyta</taxon>
        <taxon>Embryophyta</taxon>
        <taxon>Tracheophyta</taxon>
        <taxon>Spermatophyta</taxon>
        <taxon>Magnoliopsida</taxon>
        <taxon>Ranunculales</taxon>
        <taxon>Papaveraceae</taxon>
        <taxon>Papaveroideae</taxon>
        <taxon>Macleaya</taxon>
    </lineage>
</organism>
<proteinExistence type="inferred from homology"/>
<dbReference type="PROSITE" id="PS51745">
    <property type="entry name" value="PB1"/>
    <property type="match status" value="1"/>
</dbReference>
<dbReference type="Gene3D" id="3.10.20.90">
    <property type="entry name" value="Phosphatidylinositol 3-kinase Catalytic Subunit, Chain A, domain 1"/>
    <property type="match status" value="1"/>
</dbReference>
<sequence>MAKEAGLGFEITELRLGLPGANCPNSMDKTDKKRVFSEIADDENSSTTTTVDRKNQNKAQIVGWPPVCSYRKKNNNNVVHEKNIESDSAKLYIKISMDGAPYLRKIDLNVYDGYSDLAIAFEKLFSCFGIGK</sequence>
<comment type="caution">
    <text evidence="10">The sequence shown here is derived from an EMBL/GenBank/DDBJ whole genome shotgun (WGS) entry which is preliminary data.</text>
</comment>
<dbReference type="InterPro" id="IPR033389">
    <property type="entry name" value="AUX/IAA_dom"/>
</dbReference>
<comment type="subunit">
    <text evidence="8">Homodimers and heterodimers.</text>
</comment>
<dbReference type="PANTHER" id="PTHR31734">
    <property type="entry name" value="AUXIN-RESPONSIVE PROTEIN IAA17"/>
    <property type="match status" value="1"/>
</dbReference>
<dbReference type="STRING" id="56857.A0A200PN86"/>
<comment type="subcellular location">
    <subcellularLocation>
        <location evidence="1 8">Nucleus</location>
    </subcellularLocation>
</comment>
<keyword evidence="11" id="KW-1185">Reference proteome</keyword>
<dbReference type="Pfam" id="PF02309">
    <property type="entry name" value="AUX_IAA"/>
    <property type="match status" value="1"/>
</dbReference>